<name>A0ABT0EVE3_9PSED</name>
<gene>
    <name evidence="1" type="ORF">L9059_05810</name>
</gene>
<evidence type="ECO:0000313" key="2">
    <source>
        <dbReference type="Proteomes" id="UP001299876"/>
    </source>
</evidence>
<evidence type="ECO:0000313" key="1">
    <source>
        <dbReference type="EMBL" id="MCK1789708.1"/>
    </source>
</evidence>
<dbReference type="EMBL" id="JAKNRW010000003">
    <property type="protein sequence ID" value="MCK1789708.1"/>
    <property type="molecule type" value="Genomic_DNA"/>
</dbReference>
<comment type="caution">
    <text evidence="1">The sequence shown here is derived from an EMBL/GenBank/DDBJ whole genome shotgun (WGS) entry which is preliminary data.</text>
</comment>
<organism evidence="1 2">
    <name type="scientific">Pseudomonas violetae</name>
    <dbReference type="NCBI Taxonomy" id="2915813"/>
    <lineage>
        <taxon>Bacteria</taxon>
        <taxon>Pseudomonadati</taxon>
        <taxon>Pseudomonadota</taxon>
        <taxon>Gammaproteobacteria</taxon>
        <taxon>Pseudomonadales</taxon>
        <taxon>Pseudomonadaceae</taxon>
        <taxon>Pseudomonas</taxon>
    </lineage>
</organism>
<keyword evidence="2" id="KW-1185">Reference proteome</keyword>
<protein>
    <submittedName>
        <fullName evidence="1">Uncharacterized protein</fullName>
    </submittedName>
</protein>
<dbReference type="RefSeq" id="WP_247289110.1">
    <property type="nucleotide sequence ID" value="NZ_JAKNRW010000003.1"/>
</dbReference>
<sequence>MSGAKTNLTTSQELQLEMTLQRMEFTLASWVEERKTFKNISMLATKLGEALGYDRSLFLVKPKTGKSGNQGKHRQILEKFATQLGVGSNKVPYEVLERQLQEAKVNLAMIEDAYRAGLKAKPSLLSPDKLITQEHNFFYEFEQTCLVLQKILNHPLTGFEIIEGKLYDTAPIVGEDVLICESTPCKPYLDWESGKGGFSRKLLENDGF</sequence>
<proteinExistence type="predicted"/>
<reference evidence="1 2" key="1">
    <citation type="submission" date="2022-02" db="EMBL/GenBank/DDBJ databases">
        <title>Comparative genomics of the first Antarctic Pseudomonas spp. capable of biotransforming 2,4,6-Trinitrotoluene.</title>
        <authorList>
            <person name="Cabrera M.A."/>
            <person name="Marquez S.L."/>
            <person name="Perez-Donoso J.M."/>
        </authorList>
    </citation>
    <scope>NUCLEOTIDE SEQUENCE [LARGE SCALE GENOMIC DNA]</scope>
    <source>
        <strain evidence="1 2">TNT19</strain>
    </source>
</reference>
<dbReference type="Proteomes" id="UP001299876">
    <property type="component" value="Unassembled WGS sequence"/>
</dbReference>
<accession>A0ABT0EVE3</accession>